<organism evidence="4 5">
    <name type="scientific">Lactobacillus acetotolerans</name>
    <dbReference type="NCBI Taxonomy" id="1600"/>
    <lineage>
        <taxon>Bacteria</taxon>
        <taxon>Bacillati</taxon>
        <taxon>Bacillota</taxon>
        <taxon>Bacilli</taxon>
        <taxon>Lactobacillales</taxon>
        <taxon>Lactobacillaceae</taxon>
        <taxon>Lactobacillus</taxon>
    </lineage>
</organism>
<name>A0A0D6A2B4_9LACO</name>
<dbReference type="Gene3D" id="3.30.420.10">
    <property type="entry name" value="Ribonuclease H-like superfamily/Ribonuclease H"/>
    <property type="match status" value="1"/>
</dbReference>
<dbReference type="Proteomes" id="UP000035709">
    <property type="component" value="Chromosome"/>
</dbReference>
<dbReference type="AlphaFoldDB" id="A0A0D6A2B4"/>
<keyword evidence="5" id="KW-1185">Reference proteome</keyword>
<evidence type="ECO:0000256" key="1">
    <source>
        <dbReference type="ARBA" id="ARBA00002286"/>
    </source>
</evidence>
<dbReference type="InterPro" id="IPR036397">
    <property type="entry name" value="RNaseH_sf"/>
</dbReference>
<sequence length="471" mass="54708">MCNRPKKLDTFGAFTMSKLNKQQKLEIYHDWKLKGLPVTFIASQRKLNAGSLDYMIHLIDRYGIGIYDQPNETFTKEFKEQAIEQALTGQQSITKLSLELGLRSCGILNNWIRAYKENGYNVVIKKKGRIPAHEQRPEDPQAAGKRDPKAQARKLRIAYRQCLRKKTKRLGSETAKEIAQAITELRQTFGVSLEYVLTVISKRKDLPQIARSTYYDALARPVKGIKHPELTSKVKEIYQYHKGRYGYRRIVLQLLKEGWQVTEKQIRYLMHKIGLKGLRRNKRKYSSYKGTIGKLAPNLIHRNFFAIRPDMKWYTDISEFHLNGEKLYLSPILDGCGGEIVSYAISRHPNMDLVLSMLNKAFAKHKALNACVFHTDQGCQYQSRAYQRALELHGITQSMSRKGNSMDDGLMENFFGLLKTEMFYDQEDKYHNLQELAKAIEEYIKYYNQERIKSRLKGLTPIEYRNQALVS</sequence>
<evidence type="ECO:0000259" key="3">
    <source>
        <dbReference type="PROSITE" id="PS50994"/>
    </source>
</evidence>
<dbReference type="InterPro" id="IPR012337">
    <property type="entry name" value="RNaseH-like_sf"/>
</dbReference>
<dbReference type="PROSITE" id="PS50994">
    <property type="entry name" value="INTEGRASE"/>
    <property type="match status" value="1"/>
</dbReference>
<reference evidence="4 5" key="1">
    <citation type="submission" date="2015-03" db="EMBL/GenBank/DDBJ databases">
        <title>Complete genome sequence of Lactobacillus acetotolerans NBRC 13120.</title>
        <authorList>
            <person name="Toh H."/>
            <person name="Morita H."/>
            <person name="Fujita N."/>
        </authorList>
    </citation>
    <scope>NUCLEOTIDE SEQUENCE [LARGE SCALE GENOMIC DNA]</scope>
    <source>
        <strain evidence="4 5">NBRC 13120</strain>
    </source>
</reference>
<dbReference type="PANTHER" id="PTHR46889">
    <property type="entry name" value="TRANSPOSASE INSF FOR INSERTION SEQUENCE IS3B-RELATED"/>
    <property type="match status" value="1"/>
</dbReference>
<dbReference type="SUPFAM" id="SSF48295">
    <property type="entry name" value="TrpR-like"/>
    <property type="match status" value="1"/>
</dbReference>
<feature type="compositionally biased region" description="Basic and acidic residues" evidence="2">
    <location>
        <begin position="131"/>
        <end position="150"/>
    </location>
</feature>
<evidence type="ECO:0000313" key="5">
    <source>
        <dbReference type="Proteomes" id="UP000035709"/>
    </source>
</evidence>
<dbReference type="EMBL" id="AP014808">
    <property type="protein sequence ID" value="BAQ56650.1"/>
    <property type="molecule type" value="Genomic_DNA"/>
</dbReference>
<protein>
    <submittedName>
        <fullName evidence="4">Transposase</fullName>
    </submittedName>
</protein>
<accession>A0A0D6A2B4</accession>
<dbReference type="STRING" id="1600.LBAT_0261"/>
<dbReference type="KEGG" id="lae:LBAT_0261"/>
<evidence type="ECO:0000256" key="2">
    <source>
        <dbReference type="SAM" id="MobiDB-lite"/>
    </source>
</evidence>
<dbReference type="InterPro" id="IPR050900">
    <property type="entry name" value="Transposase_IS3/IS150/IS904"/>
</dbReference>
<dbReference type="InterPro" id="IPR001584">
    <property type="entry name" value="Integrase_cat-core"/>
</dbReference>
<dbReference type="PANTHER" id="PTHR46889:SF5">
    <property type="entry name" value="INTEGRASE PROTEIN"/>
    <property type="match status" value="1"/>
</dbReference>
<dbReference type="InterPro" id="IPR048020">
    <property type="entry name" value="Transpos_IS3"/>
</dbReference>
<feature type="domain" description="Integrase catalytic" evidence="3">
    <location>
        <begin position="305"/>
        <end position="469"/>
    </location>
</feature>
<comment type="function">
    <text evidence="1">Involved in the transposition of the insertion sequence.</text>
</comment>
<feature type="region of interest" description="Disordered" evidence="2">
    <location>
        <begin position="130"/>
        <end position="151"/>
    </location>
</feature>
<dbReference type="Pfam" id="PF00665">
    <property type="entry name" value="rve"/>
    <property type="match status" value="1"/>
</dbReference>
<dbReference type="InterPro" id="IPR010921">
    <property type="entry name" value="Trp_repressor/repl_initiator"/>
</dbReference>
<dbReference type="PATRIC" id="fig|1600.4.peg.267"/>
<evidence type="ECO:0000313" key="4">
    <source>
        <dbReference type="EMBL" id="BAQ56650.1"/>
    </source>
</evidence>
<dbReference type="Pfam" id="PF13333">
    <property type="entry name" value="rve_2"/>
    <property type="match status" value="1"/>
</dbReference>
<dbReference type="GO" id="GO:0015074">
    <property type="term" value="P:DNA integration"/>
    <property type="evidence" value="ECO:0007669"/>
    <property type="project" value="InterPro"/>
</dbReference>
<proteinExistence type="predicted"/>
<dbReference type="InterPro" id="IPR025948">
    <property type="entry name" value="HTH-like_dom"/>
</dbReference>
<dbReference type="Pfam" id="PF13276">
    <property type="entry name" value="HTH_21"/>
    <property type="match status" value="1"/>
</dbReference>
<dbReference type="GO" id="GO:0043565">
    <property type="term" value="F:sequence-specific DNA binding"/>
    <property type="evidence" value="ECO:0007669"/>
    <property type="project" value="InterPro"/>
</dbReference>
<dbReference type="SUPFAM" id="SSF53098">
    <property type="entry name" value="Ribonuclease H-like"/>
    <property type="match status" value="1"/>
</dbReference>
<dbReference type="NCBIfam" id="NF033516">
    <property type="entry name" value="transpos_IS3"/>
    <property type="match status" value="1"/>
</dbReference>
<gene>
    <name evidence="4" type="ORF">LBAT_0261</name>
</gene>